<reference evidence="3 4" key="1">
    <citation type="submission" date="2020-08" db="EMBL/GenBank/DDBJ databases">
        <title>Whole genome shotgun sequence of Actinocatenispora thailandica NBRC 105041.</title>
        <authorList>
            <person name="Komaki H."/>
            <person name="Tamura T."/>
        </authorList>
    </citation>
    <scope>NUCLEOTIDE SEQUENCE [LARGE SCALE GENOMIC DNA]</scope>
    <source>
        <strain evidence="3 4">NBRC 105041</strain>
    </source>
</reference>
<protein>
    <recommendedName>
        <fullName evidence="2">N-acetyltransferase domain-containing protein</fullName>
    </recommendedName>
</protein>
<evidence type="ECO:0000256" key="1">
    <source>
        <dbReference type="SAM" id="MobiDB-lite"/>
    </source>
</evidence>
<dbReference type="PANTHER" id="PTHR43441">
    <property type="entry name" value="RIBOSOMAL-PROTEIN-SERINE ACETYLTRANSFERASE"/>
    <property type="match status" value="1"/>
</dbReference>
<dbReference type="InterPro" id="IPR016181">
    <property type="entry name" value="Acyl_CoA_acyltransferase"/>
</dbReference>
<evidence type="ECO:0000313" key="3">
    <source>
        <dbReference type="EMBL" id="BCJ36561.1"/>
    </source>
</evidence>
<dbReference type="EMBL" id="AP023355">
    <property type="protein sequence ID" value="BCJ36561.1"/>
    <property type="molecule type" value="Genomic_DNA"/>
</dbReference>
<dbReference type="Gene3D" id="3.40.630.30">
    <property type="match status" value="1"/>
</dbReference>
<keyword evidence="4" id="KW-1185">Reference proteome</keyword>
<dbReference type="GO" id="GO:0005737">
    <property type="term" value="C:cytoplasm"/>
    <property type="evidence" value="ECO:0007669"/>
    <property type="project" value="TreeGrafter"/>
</dbReference>
<dbReference type="PANTHER" id="PTHR43441:SF2">
    <property type="entry name" value="FAMILY ACETYLTRANSFERASE, PUTATIVE (AFU_ORTHOLOGUE AFUA_7G00850)-RELATED"/>
    <property type="match status" value="1"/>
</dbReference>
<organism evidence="3 4">
    <name type="scientific">Actinocatenispora thailandica</name>
    <dbReference type="NCBI Taxonomy" id="227318"/>
    <lineage>
        <taxon>Bacteria</taxon>
        <taxon>Bacillati</taxon>
        <taxon>Actinomycetota</taxon>
        <taxon>Actinomycetes</taxon>
        <taxon>Micromonosporales</taxon>
        <taxon>Micromonosporaceae</taxon>
        <taxon>Actinocatenispora</taxon>
    </lineage>
</organism>
<accession>A0A7R7HYF0</accession>
<dbReference type="RefSeq" id="WP_203962917.1">
    <property type="nucleotide sequence ID" value="NZ_AP023355.1"/>
</dbReference>
<gene>
    <name evidence="3" type="ORF">Athai_40640</name>
</gene>
<proteinExistence type="predicted"/>
<dbReference type="Pfam" id="PF13302">
    <property type="entry name" value="Acetyltransf_3"/>
    <property type="match status" value="1"/>
</dbReference>
<evidence type="ECO:0000259" key="2">
    <source>
        <dbReference type="PROSITE" id="PS51186"/>
    </source>
</evidence>
<name>A0A7R7HYF0_9ACTN</name>
<dbReference type="GO" id="GO:0008999">
    <property type="term" value="F:protein-N-terminal-alanine acetyltransferase activity"/>
    <property type="evidence" value="ECO:0007669"/>
    <property type="project" value="TreeGrafter"/>
</dbReference>
<feature type="region of interest" description="Disordered" evidence="1">
    <location>
        <begin position="30"/>
        <end position="50"/>
    </location>
</feature>
<dbReference type="AlphaFoldDB" id="A0A7R7HYF0"/>
<evidence type="ECO:0000313" key="4">
    <source>
        <dbReference type="Proteomes" id="UP000611640"/>
    </source>
</evidence>
<dbReference type="PROSITE" id="PS51186">
    <property type="entry name" value="GNAT"/>
    <property type="match status" value="1"/>
</dbReference>
<dbReference type="GO" id="GO:1990189">
    <property type="term" value="F:protein N-terminal-serine acetyltransferase activity"/>
    <property type="evidence" value="ECO:0007669"/>
    <property type="project" value="TreeGrafter"/>
</dbReference>
<feature type="domain" description="N-acetyltransferase" evidence="2">
    <location>
        <begin position="23"/>
        <end position="167"/>
    </location>
</feature>
<dbReference type="InterPro" id="IPR051908">
    <property type="entry name" value="Ribosomal_N-acetyltransferase"/>
</dbReference>
<sequence length="193" mass="20718">MLRGAKIGLRARQEADVAILHTELYDDVATRSRSDPRPWRPAAPGSASPFAVREPSEDAAIFSVVELAGGGLAGDALLWAIDQHNRKAHLGISLRPDCRGRGLGTDVVRVLCGFGFDTLGLQRLQIETLADNTGMLRAAERAGFVQEGRLHRSLWVAGEFVDEILLGLVAAEYDPARSPDPSRSAPATGAGRR</sequence>
<dbReference type="InterPro" id="IPR000182">
    <property type="entry name" value="GNAT_dom"/>
</dbReference>
<dbReference type="SUPFAM" id="SSF55729">
    <property type="entry name" value="Acyl-CoA N-acyltransferases (Nat)"/>
    <property type="match status" value="1"/>
</dbReference>
<dbReference type="KEGG" id="atl:Athai_40640"/>
<dbReference type="Proteomes" id="UP000611640">
    <property type="component" value="Chromosome"/>
</dbReference>